<evidence type="ECO:0000256" key="2">
    <source>
        <dbReference type="ARBA" id="ARBA00023125"/>
    </source>
</evidence>
<reference evidence="5 6" key="1">
    <citation type="submission" date="2023-06" db="EMBL/GenBank/DDBJ databases">
        <title>Pelomonas sp. PFR6 16S ribosomal RNA gene Genome sequencing and assembly.</title>
        <authorList>
            <person name="Woo H."/>
        </authorList>
    </citation>
    <scope>NUCLEOTIDE SEQUENCE [LARGE SCALE GENOMIC DNA]</scope>
    <source>
        <strain evidence="5 6">PFR6</strain>
    </source>
</reference>
<keyword evidence="6" id="KW-1185">Reference proteome</keyword>
<proteinExistence type="predicted"/>
<sequence length="147" mass="16136">MLEPAIAQRSEIVDELDALLQRAAQAMGRDIEERLREQGLTQAQRRALAILSRQALTPTAISLALNLDPGATTRLLDRLLAKRLCRGRHDGVDGRPLQLQITALGRSALERTEGTMAAVLRDWFSAVDDKELDVARSLLSGLLASRT</sequence>
<dbReference type="Proteomes" id="UP001228044">
    <property type="component" value="Unassembled WGS sequence"/>
</dbReference>
<evidence type="ECO:0000313" key="5">
    <source>
        <dbReference type="EMBL" id="MDN3922927.1"/>
    </source>
</evidence>
<protein>
    <submittedName>
        <fullName evidence="5">MarR family transcriptional regulator</fullName>
    </submittedName>
</protein>
<gene>
    <name evidence="5" type="ORF">QWJ38_21760</name>
</gene>
<dbReference type="SUPFAM" id="SSF46785">
    <property type="entry name" value="Winged helix' DNA-binding domain"/>
    <property type="match status" value="1"/>
</dbReference>
<dbReference type="SMART" id="SM00347">
    <property type="entry name" value="HTH_MARR"/>
    <property type="match status" value="1"/>
</dbReference>
<dbReference type="Gene3D" id="1.10.10.10">
    <property type="entry name" value="Winged helix-like DNA-binding domain superfamily/Winged helix DNA-binding domain"/>
    <property type="match status" value="1"/>
</dbReference>
<accession>A0ABT8DZA7</accession>
<dbReference type="Pfam" id="PF12802">
    <property type="entry name" value="MarR_2"/>
    <property type="match status" value="1"/>
</dbReference>
<evidence type="ECO:0000256" key="3">
    <source>
        <dbReference type="ARBA" id="ARBA00023163"/>
    </source>
</evidence>
<name>A0ABT8DZA7_9BURK</name>
<evidence type="ECO:0000259" key="4">
    <source>
        <dbReference type="PROSITE" id="PS50995"/>
    </source>
</evidence>
<comment type="caution">
    <text evidence="5">The sequence shown here is derived from an EMBL/GenBank/DDBJ whole genome shotgun (WGS) entry which is preliminary data.</text>
</comment>
<dbReference type="InterPro" id="IPR039422">
    <property type="entry name" value="MarR/SlyA-like"/>
</dbReference>
<dbReference type="PROSITE" id="PS50995">
    <property type="entry name" value="HTH_MARR_2"/>
    <property type="match status" value="1"/>
</dbReference>
<dbReference type="InterPro" id="IPR036390">
    <property type="entry name" value="WH_DNA-bd_sf"/>
</dbReference>
<dbReference type="PANTHER" id="PTHR33164:SF64">
    <property type="entry name" value="TRANSCRIPTIONAL REGULATOR SLYA"/>
    <property type="match status" value="1"/>
</dbReference>
<keyword evidence="1" id="KW-0805">Transcription regulation</keyword>
<organism evidence="5 6">
    <name type="scientific">Roseateles violae</name>
    <dbReference type="NCBI Taxonomy" id="3058042"/>
    <lineage>
        <taxon>Bacteria</taxon>
        <taxon>Pseudomonadati</taxon>
        <taxon>Pseudomonadota</taxon>
        <taxon>Betaproteobacteria</taxon>
        <taxon>Burkholderiales</taxon>
        <taxon>Sphaerotilaceae</taxon>
        <taxon>Roseateles</taxon>
    </lineage>
</organism>
<dbReference type="InterPro" id="IPR036388">
    <property type="entry name" value="WH-like_DNA-bd_sf"/>
</dbReference>
<feature type="domain" description="HTH marR-type" evidence="4">
    <location>
        <begin position="13"/>
        <end position="144"/>
    </location>
</feature>
<evidence type="ECO:0000313" key="6">
    <source>
        <dbReference type="Proteomes" id="UP001228044"/>
    </source>
</evidence>
<dbReference type="PANTHER" id="PTHR33164">
    <property type="entry name" value="TRANSCRIPTIONAL REGULATOR, MARR FAMILY"/>
    <property type="match status" value="1"/>
</dbReference>
<keyword evidence="3" id="KW-0804">Transcription</keyword>
<dbReference type="InterPro" id="IPR000835">
    <property type="entry name" value="HTH_MarR-typ"/>
</dbReference>
<evidence type="ECO:0000256" key="1">
    <source>
        <dbReference type="ARBA" id="ARBA00023015"/>
    </source>
</evidence>
<keyword evidence="2" id="KW-0238">DNA-binding</keyword>
<dbReference type="EMBL" id="JAUHHC010000006">
    <property type="protein sequence ID" value="MDN3922927.1"/>
    <property type="molecule type" value="Genomic_DNA"/>
</dbReference>
<dbReference type="RefSeq" id="WP_290361234.1">
    <property type="nucleotide sequence ID" value="NZ_JAUHHC010000006.1"/>
</dbReference>